<protein>
    <submittedName>
        <fullName evidence="2">Uncharacterized protein</fullName>
    </submittedName>
</protein>
<proteinExistence type="predicted"/>
<accession>A0A0A2WEX5</accession>
<keyword evidence="3" id="KW-1185">Reference proteome</keyword>
<dbReference type="PATRIC" id="fig|1300345.3.peg.2736"/>
<keyword evidence="1" id="KW-1133">Transmembrane helix</keyword>
<keyword evidence="1" id="KW-0812">Transmembrane</keyword>
<sequence>MPEVIAMTDVPKPLSADEVAARRKRVLRTAWAIGAVALAVYLAFLLSGVFGQ</sequence>
<evidence type="ECO:0000313" key="3">
    <source>
        <dbReference type="Proteomes" id="UP000030518"/>
    </source>
</evidence>
<dbReference type="STRING" id="1300345.LF41_1673"/>
<comment type="caution">
    <text evidence="2">The sequence shown here is derived from an EMBL/GenBank/DDBJ whole genome shotgun (WGS) entry which is preliminary data.</text>
</comment>
<dbReference type="AlphaFoldDB" id="A0A0A2WEX5"/>
<organism evidence="2 3">
    <name type="scientific">Lysobacter dokdonensis DS-58</name>
    <dbReference type="NCBI Taxonomy" id="1300345"/>
    <lineage>
        <taxon>Bacteria</taxon>
        <taxon>Pseudomonadati</taxon>
        <taxon>Pseudomonadota</taxon>
        <taxon>Gammaproteobacteria</taxon>
        <taxon>Lysobacterales</taxon>
        <taxon>Lysobacteraceae</taxon>
        <taxon>Noviluteimonas</taxon>
    </lineage>
</organism>
<reference evidence="2 3" key="1">
    <citation type="submission" date="2014-09" db="EMBL/GenBank/DDBJ databases">
        <title>Genome sequences of Lysobacter dokdonensis DS-58.</title>
        <authorList>
            <person name="Kim J.F."/>
            <person name="Kwak M.-J."/>
        </authorList>
    </citation>
    <scope>NUCLEOTIDE SEQUENCE [LARGE SCALE GENOMIC DNA]</scope>
    <source>
        <strain evidence="2 3">DS-58</strain>
    </source>
</reference>
<keyword evidence="1" id="KW-0472">Membrane</keyword>
<evidence type="ECO:0000313" key="2">
    <source>
        <dbReference type="EMBL" id="KGQ18313.1"/>
    </source>
</evidence>
<gene>
    <name evidence="2" type="ORF">LF41_1673</name>
</gene>
<feature type="transmembrane region" description="Helical" evidence="1">
    <location>
        <begin position="30"/>
        <end position="50"/>
    </location>
</feature>
<name>A0A0A2WEX5_9GAMM</name>
<evidence type="ECO:0000256" key="1">
    <source>
        <dbReference type="SAM" id="Phobius"/>
    </source>
</evidence>
<dbReference type="Proteomes" id="UP000030518">
    <property type="component" value="Unassembled WGS sequence"/>
</dbReference>
<dbReference type="EMBL" id="JRKJ01000021">
    <property type="protein sequence ID" value="KGQ18313.1"/>
    <property type="molecule type" value="Genomic_DNA"/>
</dbReference>